<sequence>MMRALTIVLISVLLLECLYLAECQGKHKDRDTDRRPPPCSQVCDSPRDCRPPCPRCDGGWWTSYQCKE</sequence>
<evidence type="ECO:0000313" key="3">
    <source>
        <dbReference type="EMBL" id="MXU82321.1"/>
    </source>
</evidence>
<feature type="compositionally biased region" description="Basic and acidic residues" evidence="1">
    <location>
        <begin position="26"/>
        <end position="36"/>
    </location>
</feature>
<keyword evidence="2" id="KW-0732">Signal</keyword>
<protein>
    <submittedName>
        <fullName evidence="3">Putative 5.3 kDa protein</fullName>
    </submittedName>
</protein>
<accession>A0A6B0TWR1</accession>
<dbReference type="AlphaFoldDB" id="A0A6B0TWR1"/>
<evidence type="ECO:0000256" key="2">
    <source>
        <dbReference type="SAM" id="SignalP"/>
    </source>
</evidence>
<organism evidence="3">
    <name type="scientific">Ixodes ricinus</name>
    <name type="common">Common tick</name>
    <name type="synonym">Acarus ricinus</name>
    <dbReference type="NCBI Taxonomy" id="34613"/>
    <lineage>
        <taxon>Eukaryota</taxon>
        <taxon>Metazoa</taxon>
        <taxon>Ecdysozoa</taxon>
        <taxon>Arthropoda</taxon>
        <taxon>Chelicerata</taxon>
        <taxon>Arachnida</taxon>
        <taxon>Acari</taxon>
        <taxon>Parasitiformes</taxon>
        <taxon>Ixodida</taxon>
        <taxon>Ixodoidea</taxon>
        <taxon>Ixodidae</taxon>
        <taxon>Ixodinae</taxon>
        <taxon>Ixodes</taxon>
    </lineage>
</organism>
<feature type="signal peptide" evidence="2">
    <location>
        <begin position="1"/>
        <end position="23"/>
    </location>
</feature>
<dbReference type="EMBL" id="GIFC01000238">
    <property type="protein sequence ID" value="MXU82321.1"/>
    <property type="molecule type" value="Transcribed_RNA"/>
</dbReference>
<name>A0A6B0TWR1_IXORI</name>
<feature type="chain" id="PRO_5025633969" evidence="2">
    <location>
        <begin position="24"/>
        <end position="68"/>
    </location>
</feature>
<reference evidence="3" key="1">
    <citation type="submission" date="2019-12" db="EMBL/GenBank/DDBJ databases">
        <title>An insight into the sialome of adult female Ixodes ricinus ticks feeding for 6 days.</title>
        <authorList>
            <person name="Perner J."/>
            <person name="Ribeiro J.M.C."/>
        </authorList>
    </citation>
    <scope>NUCLEOTIDE SEQUENCE</scope>
    <source>
        <strain evidence="3">Semi-engorged</strain>
        <tissue evidence="3">Salivary glands</tissue>
    </source>
</reference>
<evidence type="ECO:0000256" key="1">
    <source>
        <dbReference type="SAM" id="MobiDB-lite"/>
    </source>
</evidence>
<proteinExistence type="predicted"/>
<feature type="region of interest" description="Disordered" evidence="1">
    <location>
        <begin position="26"/>
        <end position="46"/>
    </location>
</feature>